<evidence type="ECO:0000256" key="7">
    <source>
        <dbReference type="SAM" id="MobiDB-lite"/>
    </source>
</evidence>
<dbReference type="Pfam" id="PF01029">
    <property type="entry name" value="NusB"/>
    <property type="match status" value="1"/>
</dbReference>
<dbReference type="InterPro" id="IPR035926">
    <property type="entry name" value="NusB-like_sf"/>
</dbReference>
<keyword evidence="3 6" id="KW-0694">RNA-binding</keyword>
<dbReference type="GO" id="GO:0005829">
    <property type="term" value="C:cytosol"/>
    <property type="evidence" value="ECO:0007669"/>
    <property type="project" value="TreeGrafter"/>
</dbReference>
<keyword evidence="2 6" id="KW-0889">Transcription antitermination</keyword>
<evidence type="ECO:0000256" key="1">
    <source>
        <dbReference type="ARBA" id="ARBA00005952"/>
    </source>
</evidence>
<gene>
    <name evidence="6 9" type="primary">nusB</name>
    <name evidence="9" type="ORF">E9998_05000</name>
</gene>
<name>A0A4S8PM80_9ACTN</name>
<keyword evidence="4 6" id="KW-0805">Transcription regulation</keyword>
<dbReference type="HAMAP" id="MF_00073">
    <property type="entry name" value="NusB"/>
    <property type="match status" value="1"/>
</dbReference>
<proteinExistence type="inferred from homology"/>
<dbReference type="GO" id="GO:0003723">
    <property type="term" value="F:RNA binding"/>
    <property type="evidence" value="ECO:0007669"/>
    <property type="project" value="UniProtKB-UniRule"/>
</dbReference>
<comment type="function">
    <text evidence="6">Involved in transcription antitermination. Required for transcription of ribosomal RNA (rRNA) genes. Binds specifically to the boxA antiterminator sequence of the ribosomal RNA (rrn) operons.</text>
</comment>
<evidence type="ECO:0000256" key="6">
    <source>
        <dbReference type="HAMAP-Rule" id="MF_00073"/>
    </source>
</evidence>
<evidence type="ECO:0000256" key="2">
    <source>
        <dbReference type="ARBA" id="ARBA00022814"/>
    </source>
</evidence>
<feature type="region of interest" description="Disordered" evidence="7">
    <location>
        <begin position="149"/>
        <end position="168"/>
    </location>
</feature>
<evidence type="ECO:0000256" key="5">
    <source>
        <dbReference type="ARBA" id="ARBA00023163"/>
    </source>
</evidence>
<feature type="domain" description="NusB/RsmB/TIM44" evidence="8">
    <location>
        <begin position="17"/>
        <end position="144"/>
    </location>
</feature>
<dbReference type="SUPFAM" id="SSF48013">
    <property type="entry name" value="NusB-like"/>
    <property type="match status" value="1"/>
</dbReference>
<sequence length="168" mass="18455">MGNQQSGPDRLTARTKWRMRAVEILYEAESRDTEPSKVLAERASRAFADPEAPRLPAYSEELVRGVATHLDELDAIIGRSASGWAVERMPAVDRNVLRVGLYEIRHVADVDTPVAIKEAMRVAEQIGSSDDTSFVNAVLDAAAKAAPKVEAEDDVPGWNQVVVDEDRD</sequence>
<keyword evidence="10" id="KW-1185">Reference proteome</keyword>
<dbReference type="GO" id="GO:0006353">
    <property type="term" value="P:DNA-templated transcription termination"/>
    <property type="evidence" value="ECO:0007669"/>
    <property type="project" value="UniProtKB-UniRule"/>
</dbReference>
<dbReference type="NCBIfam" id="TIGR01951">
    <property type="entry name" value="nusB"/>
    <property type="match status" value="1"/>
</dbReference>
<accession>A0A4S8PM80</accession>
<dbReference type="Proteomes" id="UP000305792">
    <property type="component" value="Unassembled WGS sequence"/>
</dbReference>
<dbReference type="PANTHER" id="PTHR11078:SF3">
    <property type="entry name" value="ANTITERMINATION NUSB DOMAIN-CONTAINING PROTEIN"/>
    <property type="match status" value="1"/>
</dbReference>
<dbReference type="PANTHER" id="PTHR11078">
    <property type="entry name" value="N UTILIZATION SUBSTANCE PROTEIN B-RELATED"/>
    <property type="match status" value="1"/>
</dbReference>
<comment type="caution">
    <text evidence="9">The sequence shown here is derived from an EMBL/GenBank/DDBJ whole genome shotgun (WGS) entry which is preliminary data.</text>
</comment>
<dbReference type="AlphaFoldDB" id="A0A4S8PM80"/>
<dbReference type="GO" id="GO:0031564">
    <property type="term" value="P:transcription antitermination"/>
    <property type="evidence" value="ECO:0007669"/>
    <property type="project" value="UniProtKB-KW"/>
</dbReference>
<evidence type="ECO:0000256" key="4">
    <source>
        <dbReference type="ARBA" id="ARBA00023015"/>
    </source>
</evidence>
<evidence type="ECO:0000313" key="9">
    <source>
        <dbReference type="EMBL" id="THV30742.1"/>
    </source>
</evidence>
<reference evidence="9 10" key="1">
    <citation type="journal article" date="2018" name="Int. J. Syst. Evol. Microbiol.">
        <title>Glycomyces paridis sp. nov., isolated from the medicinal plant Paris polyphylla.</title>
        <authorList>
            <person name="Fang X.M."/>
            <person name="Bai J.L."/>
            <person name="Su J."/>
            <person name="Zhao L.L."/>
            <person name="Liu H.Y."/>
            <person name="Ma B.P."/>
            <person name="Zhang Y.Q."/>
            <person name="Yu L.Y."/>
        </authorList>
    </citation>
    <scope>NUCLEOTIDE SEQUENCE [LARGE SCALE GENOMIC DNA]</scope>
    <source>
        <strain evidence="9 10">CPCC 204357</strain>
    </source>
</reference>
<keyword evidence="5 6" id="KW-0804">Transcription</keyword>
<dbReference type="InterPro" id="IPR006027">
    <property type="entry name" value="NusB_RsmB_TIM44"/>
</dbReference>
<evidence type="ECO:0000313" key="10">
    <source>
        <dbReference type="Proteomes" id="UP000305792"/>
    </source>
</evidence>
<evidence type="ECO:0000259" key="8">
    <source>
        <dbReference type="Pfam" id="PF01029"/>
    </source>
</evidence>
<evidence type="ECO:0000256" key="3">
    <source>
        <dbReference type="ARBA" id="ARBA00022884"/>
    </source>
</evidence>
<dbReference type="OrthoDB" id="3528057at2"/>
<dbReference type="InterPro" id="IPR011605">
    <property type="entry name" value="NusB_fam"/>
</dbReference>
<comment type="similarity">
    <text evidence="1 6">Belongs to the NusB family.</text>
</comment>
<protein>
    <recommendedName>
        <fullName evidence="6">Transcription antitermination protein NusB</fullName>
    </recommendedName>
    <alternativeName>
        <fullName evidence="6">Antitermination factor NusB</fullName>
    </alternativeName>
</protein>
<dbReference type="EMBL" id="STGX01000003">
    <property type="protein sequence ID" value="THV30742.1"/>
    <property type="molecule type" value="Genomic_DNA"/>
</dbReference>
<dbReference type="RefSeq" id="WP_136528606.1">
    <property type="nucleotide sequence ID" value="NZ_STGX01000003.1"/>
</dbReference>
<dbReference type="Gene3D" id="1.10.940.10">
    <property type="entry name" value="NusB-like"/>
    <property type="match status" value="1"/>
</dbReference>
<organism evidence="9 10">
    <name type="scientific">Glycomyces paridis</name>
    <dbReference type="NCBI Taxonomy" id="2126555"/>
    <lineage>
        <taxon>Bacteria</taxon>
        <taxon>Bacillati</taxon>
        <taxon>Actinomycetota</taxon>
        <taxon>Actinomycetes</taxon>
        <taxon>Glycomycetales</taxon>
        <taxon>Glycomycetaceae</taxon>
        <taxon>Glycomyces</taxon>
    </lineage>
</organism>